<evidence type="ECO:0000256" key="10">
    <source>
        <dbReference type="ARBA" id="ARBA00023268"/>
    </source>
</evidence>
<evidence type="ECO:0000256" key="1">
    <source>
        <dbReference type="ARBA" id="ARBA00007090"/>
    </source>
</evidence>
<dbReference type="GO" id="GO:0008658">
    <property type="term" value="F:penicillin binding"/>
    <property type="evidence" value="ECO:0007669"/>
    <property type="project" value="InterPro"/>
</dbReference>
<evidence type="ECO:0000256" key="8">
    <source>
        <dbReference type="ARBA" id="ARBA00022960"/>
    </source>
</evidence>
<dbReference type="AlphaFoldDB" id="A0A345BVD6"/>
<evidence type="ECO:0000256" key="7">
    <source>
        <dbReference type="ARBA" id="ARBA00022801"/>
    </source>
</evidence>
<dbReference type="InterPro" id="IPR001460">
    <property type="entry name" value="PCN-bd_Tpept"/>
</dbReference>
<organism evidence="18 19">
    <name type="scientific">Salicibibacter kimchii</name>
    <dbReference type="NCBI Taxonomy" id="2099786"/>
    <lineage>
        <taxon>Bacteria</taxon>
        <taxon>Bacillati</taxon>
        <taxon>Bacillota</taxon>
        <taxon>Bacilli</taxon>
        <taxon>Bacillales</taxon>
        <taxon>Bacillaceae</taxon>
        <taxon>Salicibibacter</taxon>
    </lineage>
</organism>
<comment type="catalytic activity">
    <reaction evidence="13">
        <text>[GlcNAc-(1-&gt;4)-Mur2Ac(oyl-L-Ala-gamma-D-Glu-L-Lys-D-Ala-D-Ala)](n)-di-trans,octa-cis-undecaprenyl diphosphate + beta-D-GlcNAc-(1-&gt;4)-Mur2Ac(oyl-L-Ala-gamma-D-Glu-L-Lys-D-Ala-D-Ala)-di-trans,octa-cis-undecaprenyl diphosphate = [GlcNAc-(1-&gt;4)-Mur2Ac(oyl-L-Ala-gamma-D-Glu-L-Lys-D-Ala-D-Ala)](n+1)-di-trans,octa-cis-undecaprenyl diphosphate + di-trans,octa-cis-undecaprenyl diphosphate + H(+)</text>
        <dbReference type="Rhea" id="RHEA:23708"/>
        <dbReference type="Rhea" id="RHEA-COMP:9602"/>
        <dbReference type="Rhea" id="RHEA-COMP:9603"/>
        <dbReference type="ChEBI" id="CHEBI:15378"/>
        <dbReference type="ChEBI" id="CHEBI:58405"/>
        <dbReference type="ChEBI" id="CHEBI:60033"/>
        <dbReference type="ChEBI" id="CHEBI:78435"/>
        <dbReference type="EC" id="2.4.99.28"/>
    </reaction>
</comment>
<comment type="similarity">
    <text evidence="2">In the N-terminal section; belongs to the glycosyltransferase 51 family.</text>
</comment>
<sequence>MREPYSMSEYRSRTEKRRAQEAARNGNKKTKKQGKKKRGTLKKVVVSALIALLVVIIGGTATAIAMISNAPPLDPDELVFAESATIYDKDDNEVLRLQGTENRTYRDIAEMPDHLKNAFIAVEDYRFYDHSGIDLRRIGGAIAANITDGFGAEGASTITQQLVKQAFLSADQTIERKVQEQWLALRMEQQYSKDEILEMYLNVNYFDESAWGVGEAAIRYFNKEDLSELTIADAAVLAAIPRRPSYYNPESNPENAEERRNLVISLMEEQALITNDEATEARAVSIEDQLDYTPAEDEGMYESFVEQVMREVENIDGIESADLYAAGFDIYTTLDPDAQAYAEDVIQTNDYIAHYPDNEEFQVGFTLLDTETGALRAMVGNRQETEGQRAWNHAARGGGQPGSTFKPLLAYGPAIDYQQWSTGERLLDEPHEYTDSDQEPTNYGGSYSGEVTMREALVRSINIPAVKAIQEVGTDSAQSFAEGLGFEFDEVTESYALGGTGEEVNSLDMAGAYAAFGNDGVYNEPHAVRKIEFRDGREIEFSPESERAMNDYTAYMISDVLKGVVSDSSGTGQRANIEGLPLAGKTGTSNFSQEERENVPAGAVPDVWFNGYTTDYTAAVWTGHSNRGDGYLASGEEQQLARDIFRIVMSEVHAGEGTADFAQPDSVCESEMEEGSGQLPSEFTPSDAITTELFVCGNEPQETSDTYEVDGTISGLDASYDEEEEEIVVRWDFPEEAGDVSFSVSHDPGDGMSEVADTAEQQYVLSDPEPGGHLFEVAAMQNDTSIDTAETSVEVPEGVEEEEDDPDEDEDEEGRSEDDDEDGDEEEDDESDDESEEEGAEEDETTEDEENGDGDDGEDNDEGNEAEQNGNENEDEDD</sequence>
<dbReference type="NCBIfam" id="TIGR02074">
    <property type="entry name" value="PBP_1a_fam"/>
    <property type="match status" value="1"/>
</dbReference>
<dbReference type="InterPro" id="IPR001264">
    <property type="entry name" value="Glyco_trans_51"/>
</dbReference>
<dbReference type="Gene3D" id="3.40.710.10">
    <property type="entry name" value="DD-peptidase/beta-lactamase superfamily"/>
    <property type="match status" value="1"/>
</dbReference>
<evidence type="ECO:0000256" key="12">
    <source>
        <dbReference type="ARBA" id="ARBA00034000"/>
    </source>
</evidence>
<name>A0A345BVD6_9BACI</name>
<dbReference type="InterPro" id="IPR036950">
    <property type="entry name" value="PBP_transglycosylase"/>
</dbReference>
<dbReference type="Gene3D" id="1.10.3810.10">
    <property type="entry name" value="Biosynthetic peptidoglycan transglycosylase-like"/>
    <property type="match status" value="1"/>
</dbReference>
<dbReference type="PANTHER" id="PTHR32282:SF29">
    <property type="entry name" value="PENICILLIN-BINDING PROTEIN 1A"/>
    <property type="match status" value="1"/>
</dbReference>
<keyword evidence="4" id="KW-0645">Protease</keyword>
<dbReference type="GO" id="GO:0009252">
    <property type="term" value="P:peptidoglycan biosynthetic process"/>
    <property type="evidence" value="ECO:0007669"/>
    <property type="project" value="UniProtKB-KW"/>
</dbReference>
<feature type="compositionally biased region" description="Acidic residues" evidence="14">
    <location>
        <begin position="797"/>
        <end position="865"/>
    </location>
</feature>
<keyword evidence="15" id="KW-0812">Transmembrane</keyword>
<keyword evidence="9" id="KW-0573">Peptidoglycan synthesis</keyword>
<dbReference type="Pfam" id="PF00905">
    <property type="entry name" value="Transpeptidase"/>
    <property type="match status" value="1"/>
</dbReference>
<dbReference type="GO" id="GO:0006508">
    <property type="term" value="P:proteolysis"/>
    <property type="evidence" value="ECO:0007669"/>
    <property type="project" value="UniProtKB-KW"/>
</dbReference>
<keyword evidence="3" id="KW-0121">Carboxypeptidase</keyword>
<dbReference type="FunFam" id="1.10.3810.10:FF:000001">
    <property type="entry name" value="Penicillin-binding protein 1A"/>
    <property type="match status" value="1"/>
</dbReference>
<evidence type="ECO:0000259" key="17">
    <source>
        <dbReference type="Pfam" id="PF00912"/>
    </source>
</evidence>
<feature type="domain" description="Glycosyl transferase family 51" evidence="17">
    <location>
        <begin position="95"/>
        <end position="267"/>
    </location>
</feature>
<evidence type="ECO:0000313" key="18">
    <source>
        <dbReference type="EMBL" id="AXF54917.1"/>
    </source>
</evidence>
<keyword evidence="15" id="KW-1133">Transmembrane helix</keyword>
<dbReference type="GO" id="GO:0009002">
    <property type="term" value="F:serine-type D-Ala-D-Ala carboxypeptidase activity"/>
    <property type="evidence" value="ECO:0007669"/>
    <property type="project" value="UniProtKB-EC"/>
</dbReference>
<keyword evidence="19" id="KW-1185">Reference proteome</keyword>
<evidence type="ECO:0000256" key="6">
    <source>
        <dbReference type="ARBA" id="ARBA00022679"/>
    </source>
</evidence>
<keyword evidence="7" id="KW-0378">Hydrolase</keyword>
<proteinExistence type="inferred from homology"/>
<keyword evidence="6" id="KW-0808">Transferase</keyword>
<dbReference type="SUPFAM" id="SSF53955">
    <property type="entry name" value="Lysozyme-like"/>
    <property type="match status" value="1"/>
</dbReference>
<keyword evidence="10" id="KW-0511">Multifunctional enzyme</keyword>
<evidence type="ECO:0000256" key="3">
    <source>
        <dbReference type="ARBA" id="ARBA00022645"/>
    </source>
</evidence>
<feature type="region of interest" description="Disordered" evidence="14">
    <location>
        <begin position="1"/>
        <end position="37"/>
    </location>
</feature>
<feature type="region of interest" description="Disordered" evidence="14">
    <location>
        <begin position="783"/>
        <end position="878"/>
    </location>
</feature>
<comment type="similarity">
    <text evidence="1">In the C-terminal section; belongs to the transpeptidase family.</text>
</comment>
<evidence type="ECO:0000256" key="2">
    <source>
        <dbReference type="ARBA" id="ARBA00007739"/>
    </source>
</evidence>
<evidence type="ECO:0000256" key="4">
    <source>
        <dbReference type="ARBA" id="ARBA00022670"/>
    </source>
</evidence>
<dbReference type="InterPro" id="IPR012338">
    <property type="entry name" value="Beta-lactam/transpept-like"/>
</dbReference>
<protein>
    <submittedName>
        <fullName evidence="18">PBP1A family penicillin-binding protein</fullName>
    </submittedName>
</protein>
<keyword evidence="8" id="KW-0133">Cell shape</keyword>
<dbReference type="GO" id="GO:0071555">
    <property type="term" value="P:cell wall organization"/>
    <property type="evidence" value="ECO:0007669"/>
    <property type="project" value="UniProtKB-KW"/>
</dbReference>
<dbReference type="GO" id="GO:0030288">
    <property type="term" value="C:outer membrane-bounded periplasmic space"/>
    <property type="evidence" value="ECO:0007669"/>
    <property type="project" value="TreeGrafter"/>
</dbReference>
<evidence type="ECO:0000256" key="14">
    <source>
        <dbReference type="SAM" id="MobiDB-lite"/>
    </source>
</evidence>
<evidence type="ECO:0000256" key="11">
    <source>
        <dbReference type="ARBA" id="ARBA00023316"/>
    </source>
</evidence>
<dbReference type="PANTHER" id="PTHR32282">
    <property type="entry name" value="BINDING PROTEIN TRANSPEPTIDASE, PUTATIVE-RELATED"/>
    <property type="match status" value="1"/>
</dbReference>
<evidence type="ECO:0000256" key="5">
    <source>
        <dbReference type="ARBA" id="ARBA00022676"/>
    </source>
</evidence>
<evidence type="ECO:0000259" key="16">
    <source>
        <dbReference type="Pfam" id="PF00905"/>
    </source>
</evidence>
<keyword evidence="5" id="KW-0328">Glycosyltransferase</keyword>
<dbReference type="GO" id="GO:0008955">
    <property type="term" value="F:peptidoglycan glycosyltransferase activity"/>
    <property type="evidence" value="ECO:0007669"/>
    <property type="project" value="UniProtKB-EC"/>
</dbReference>
<dbReference type="SUPFAM" id="SSF56601">
    <property type="entry name" value="beta-lactamase/transpeptidase-like"/>
    <property type="match status" value="1"/>
</dbReference>
<dbReference type="Pfam" id="PF00912">
    <property type="entry name" value="Transgly"/>
    <property type="match status" value="1"/>
</dbReference>
<dbReference type="Proteomes" id="UP000252100">
    <property type="component" value="Chromosome"/>
</dbReference>
<feature type="compositionally biased region" description="Basic and acidic residues" evidence="14">
    <location>
        <begin position="10"/>
        <end position="21"/>
    </location>
</feature>
<keyword evidence="15" id="KW-0472">Membrane</keyword>
<evidence type="ECO:0000313" key="19">
    <source>
        <dbReference type="Proteomes" id="UP000252100"/>
    </source>
</evidence>
<gene>
    <name evidence="18" type="ORF">DT065_02045</name>
</gene>
<feature type="compositionally biased region" description="Basic residues" evidence="14">
    <location>
        <begin position="26"/>
        <end position="37"/>
    </location>
</feature>
<keyword evidence="11" id="KW-0961">Cell wall biogenesis/degradation</keyword>
<dbReference type="EMBL" id="CP031092">
    <property type="protein sequence ID" value="AXF54917.1"/>
    <property type="molecule type" value="Genomic_DNA"/>
</dbReference>
<dbReference type="GO" id="GO:0008360">
    <property type="term" value="P:regulation of cell shape"/>
    <property type="evidence" value="ECO:0007669"/>
    <property type="project" value="UniProtKB-KW"/>
</dbReference>
<comment type="catalytic activity">
    <reaction evidence="12">
        <text>Preferential cleavage: (Ac)2-L-Lys-D-Ala-|-D-Ala. Also transpeptidation of peptidyl-alanyl moieties that are N-acyl substituents of D-alanine.</text>
        <dbReference type="EC" id="3.4.16.4"/>
    </reaction>
</comment>
<dbReference type="KEGG" id="rue:DT065_02045"/>
<accession>A0A345BVD6</accession>
<feature type="domain" description="Penicillin-binding protein transpeptidase" evidence="16">
    <location>
        <begin position="364"/>
        <end position="644"/>
    </location>
</feature>
<dbReference type="InterPro" id="IPR050396">
    <property type="entry name" value="Glycosyltr_51/Transpeptidase"/>
</dbReference>
<feature type="transmembrane region" description="Helical" evidence="15">
    <location>
        <begin position="44"/>
        <end position="67"/>
    </location>
</feature>
<reference evidence="18 19" key="1">
    <citation type="journal article" date="2018" name="J. Microbiol.">
        <title>Salicibibacter kimchii gen. nov., sp. nov., a moderately halophilic and alkalitolerant bacterium in the family Bacillaceae, isolated from kimchi.</title>
        <authorList>
            <person name="Jang J.Y."/>
            <person name="Oh Y.J."/>
            <person name="Lim S.K."/>
            <person name="Park H.K."/>
            <person name="Lee C."/>
            <person name="Kim J.Y."/>
            <person name="Lee M.A."/>
            <person name="Choi H.J."/>
        </authorList>
    </citation>
    <scope>NUCLEOTIDE SEQUENCE [LARGE SCALE GENOMIC DNA]</scope>
    <source>
        <strain evidence="18 19">NKC1-1</strain>
    </source>
</reference>
<dbReference type="InterPro" id="IPR023346">
    <property type="entry name" value="Lysozyme-like_dom_sf"/>
</dbReference>
<evidence type="ECO:0000256" key="9">
    <source>
        <dbReference type="ARBA" id="ARBA00022984"/>
    </source>
</evidence>
<evidence type="ECO:0000256" key="13">
    <source>
        <dbReference type="ARBA" id="ARBA00049902"/>
    </source>
</evidence>
<evidence type="ECO:0000256" key="15">
    <source>
        <dbReference type="SAM" id="Phobius"/>
    </source>
</evidence>